<keyword evidence="1" id="KW-1277">Toxin-antitoxin system</keyword>
<accession>A0ABT7DQ71</accession>
<dbReference type="InterPro" id="IPR035093">
    <property type="entry name" value="RelE/ParE_toxin_dom_sf"/>
</dbReference>
<name>A0ABT7DQ71_9ACTN</name>
<evidence type="ECO:0000256" key="1">
    <source>
        <dbReference type="ARBA" id="ARBA00022649"/>
    </source>
</evidence>
<dbReference type="Pfam" id="PF15738">
    <property type="entry name" value="YafQ_toxin"/>
    <property type="match status" value="1"/>
</dbReference>
<dbReference type="NCBIfam" id="TIGR02385">
    <property type="entry name" value="RelE_StbE"/>
    <property type="match status" value="1"/>
</dbReference>
<dbReference type="InterPro" id="IPR007712">
    <property type="entry name" value="RelE/ParE_toxin"/>
</dbReference>
<keyword evidence="3" id="KW-1185">Reference proteome</keyword>
<reference evidence="2 3" key="1">
    <citation type="submission" date="2023-05" db="EMBL/GenBank/DDBJ databases">
        <title>Gordonibacter KGMB12511T sp. nov., isolated from faeces of healthy Korean.</title>
        <authorList>
            <person name="Kim H.S."/>
            <person name="Kim J.-S."/>
            <person name="Suh M.K."/>
            <person name="Eom M.K."/>
            <person name="Do H.E."/>
            <person name="Lee J.-S."/>
        </authorList>
    </citation>
    <scope>NUCLEOTIDE SEQUENCE [LARGE SCALE GENOMIC DNA]</scope>
    <source>
        <strain evidence="2 3">KGMB12511</strain>
    </source>
</reference>
<dbReference type="Gene3D" id="3.30.2310.20">
    <property type="entry name" value="RelE-like"/>
    <property type="match status" value="1"/>
</dbReference>
<evidence type="ECO:0000313" key="2">
    <source>
        <dbReference type="EMBL" id="MDJ1650641.1"/>
    </source>
</evidence>
<dbReference type="InterPro" id="IPR004386">
    <property type="entry name" value="Toxin_YafQ-like"/>
</dbReference>
<gene>
    <name evidence="2" type="ORF">QNJ86_07495</name>
</gene>
<dbReference type="EMBL" id="JASJEU010000013">
    <property type="protein sequence ID" value="MDJ1650641.1"/>
    <property type="molecule type" value="Genomic_DNA"/>
</dbReference>
<dbReference type="RefSeq" id="WP_283831982.1">
    <property type="nucleotide sequence ID" value="NZ_JASJEU010000013.1"/>
</dbReference>
<comment type="caution">
    <text evidence="2">The sequence shown here is derived from an EMBL/GenBank/DDBJ whole genome shotgun (WGS) entry which is preliminary data.</text>
</comment>
<dbReference type="Proteomes" id="UP001232750">
    <property type="component" value="Unassembled WGS sequence"/>
</dbReference>
<dbReference type="PANTHER" id="PTHR40588:SF1">
    <property type="entry name" value="MRNA INTERFERASE TOXIN YAFQ"/>
    <property type="match status" value="1"/>
</dbReference>
<dbReference type="PANTHER" id="PTHR40588">
    <property type="entry name" value="MRNA INTERFERASE TOXIN YAFQ"/>
    <property type="match status" value="1"/>
</dbReference>
<proteinExistence type="predicted"/>
<dbReference type="SUPFAM" id="SSF143011">
    <property type="entry name" value="RelE-like"/>
    <property type="match status" value="1"/>
</dbReference>
<organism evidence="2 3">
    <name type="scientific">Gordonibacter faecis</name>
    <dbReference type="NCBI Taxonomy" id="3047475"/>
    <lineage>
        <taxon>Bacteria</taxon>
        <taxon>Bacillati</taxon>
        <taxon>Actinomycetota</taxon>
        <taxon>Coriobacteriia</taxon>
        <taxon>Eggerthellales</taxon>
        <taxon>Eggerthellaceae</taxon>
        <taxon>Gordonibacter</taxon>
    </lineage>
</organism>
<sequence length="98" mass="11376">MARLSARFTPQFKRDFKQLQKKHVDTAPLESVFALVLENSERSHNELVRRHNMHVLTGVWKGSYECHVANAGDWLLIWKTGEGLAVFQRTGSHDELFR</sequence>
<evidence type="ECO:0000313" key="3">
    <source>
        <dbReference type="Proteomes" id="UP001232750"/>
    </source>
</evidence>
<protein>
    <submittedName>
        <fullName evidence="2">Type II toxin-antitoxin system YafQ family toxin</fullName>
    </submittedName>
</protein>
<dbReference type="PIRSF" id="PIRSF006156">
    <property type="entry name" value="YafQ"/>
    <property type="match status" value="1"/>
</dbReference>